<evidence type="ECO:0000259" key="1">
    <source>
        <dbReference type="Pfam" id="PF08532"/>
    </source>
</evidence>
<dbReference type="InterPro" id="IPR013738">
    <property type="entry name" value="Beta_galactosidase_Trimer"/>
</dbReference>
<dbReference type="Gene3D" id="3.40.50.880">
    <property type="match status" value="1"/>
</dbReference>
<dbReference type="InterPro" id="IPR013780">
    <property type="entry name" value="Glyco_hydro_b"/>
</dbReference>
<sequence>VAVVGTDADLSGYGVVIAPMLYMVGRDWAERVEEFVRSGGRFVTTCLSGWVDQTDLAYAGYPGPLRAVTGVWVEEIDALYKDQQNRIIMKQPFGPCRGEYACGRLCDLMHAEAATVLATYGEEFYAGWPAVTENQLGEGYAYYIGTDPEPDFLLHLFRTICADSGITPVLEGSDGVEVRRRSHKDRSFLFVLNHHEEVSRVALPEGRYRDMLSGQELSGEIPLRGLDVRIIEEL</sequence>
<dbReference type="SUPFAM" id="SSF52317">
    <property type="entry name" value="Class I glutamine amidotransferase-like"/>
    <property type="match status" value="1"/>
</dbReference>
<evidence type="ECO:0000259" key="2">
    <source>
        <dbReference type="Pfam" id="PF08533"/>
    </source>
</evidence>
<dbReference type="Gene3D" id="2.60.40.1180">
    <property type="entry name" value="Golgi alpha-mannosidase II"/>
    <property type="match status" value="1"/>
</dbReference>
<feature type="domain" description="Beta-galactosidase trimerisation" evidence="1">
    <location>
        <begin position="2"/>
        <end position="166"/>
    </location>
</feature>
<evidence type="ECO:0008006" key="4">
    <source>
        <dbReference type="Google" id="ProtNLM"/>
    </source>
</evidence>
<dbReference type="InterPro" id="IPR013739">
    <property type="entry name" value="Beta_galactosidase_C"/>
</dbReference>
<dbReference type="Pfam" id="PF08533">
    <property type="entry name" value="Glyco_hydro_42C"/>
    <property type="match status" value="1"/>
</dbReference>
<dbReference type="PANTHER" id="PTHR36447">
    <property type="entry name" value="BETA-GALACTOSIDASE GANA"/>
    <property type="match status" value="1"/>
</dbReference>
<feature type="domain" description="Beta-galactosidase C-terminal" evidence="2">
    <location>
        <begin position="175"/>
        <end position="233"/>
    </location>
</feature>
<dbReference type="Pfam" id="PF08532">
    <property type="entry name" value="Glyco_hydro_42M"/>
    <property type="match status" value="1"/>
</dbReference>
<proteinExistence type="predicted"/>
<dbReference type="InterPro" id="IPR029062">
    <property type="entry name" value="Class_I_gatase-like"/>
</dbReference>
<evidence type="ECO:0000313" key="3">
    <source>
        <dbReference type="EMBL" id="GAH74577.1"/>
    </source>
</evidence>
<dbReference type="InterPro" id="IPR003476">
    <property type="entry name" value="Glyco_hydro_42"/>
</dbReference>
<dbReference type="PANTHER" id="PTHR36447:SF1">
    <property type="entry name" value="BETA-GALACTOSIDASE GANA"/>
    <property type="match status" value="1"/>
</dbReference>
<dbReference type="EMBL" id="BARU01030114">
    <property type="protein sequence ID" value="GAH74577.1"/>
    <property type="molecule type" value="Genomic_DNA"/>
</dbReference>
<feature type="non-terminal residue" evidence="3">
    <location>
        <position position="1"/>
    </location>
</feature>
<dbReference type="CDD" id="cd03143">
    <property type="entry name" value="A4_beta-galactosidase_middle_domain"/>
    <property type="match status" value="1"/>
</dbReference>
<name>X1HYR0_9ZZZZ</name>
<gene>
    <name evidence="3" type="ORF">S03H2_47832</name>
</gene>
<dbReference type="AlphaFoldDB" id="X1HYR0"/>
<comment type="caution">
    <text evidence="3">The sequence shown here is derived from an EMBL/GenBank/DDBJ whole genome shotgun (WGS) entry which is preliminary data.</text>
</comment>
<reference evidence="3" key="1">
    <citation type="journal article" date="2014" name="Front. Microbiol.">
        <title>High frequency of phylogenetically diverse reductive dehalogenase-homologous genes in deep subseafloor sedimentary metagenomes.</title>
        <authorList>
            <person name="Kawai M."/>
            <person name="Futagami T."/>
            <person name="Toyoda A."/>
            <person name="Takaki Y."/>
            <person name="Nishi S."/>
            <person name="Hori S."/>
            <person name="Arai W."/>
            <person name="Tsubouchi T."/>
            <person name="Morono Y."/>
            <person name="Uchiyama I."/>
            <person name="Ito T."/>
            <person name="Fujiyama A."/>
            <person name="Inagaki F."/>
            <person name="Takami H."/>
        </authorList>
    </citation>
    <scope>NUCLEOTIDE SEQUENCE</scope>
    <source>
        <strain evidence="3">Expedition CK06-06</strain>
    </source>
</reference>
<dbReference type="GO" id="GO:0006012">
    <property type="term" value="P:galactose metabolic process"/>
    <property type="evidence" value="ECO:0007669"/>
    <property type="project" value="InterPro"/>
</dbReference>
<protein>
    <recommendedName>
        <fullName evidence="4">Beta-galactosidase</fullName>
    </recommendedName>
</protein>
<organism evidence="3">
    <name type="scientific">marine sediment metagenome</name>
    <dbReference type="NCBI Taxonomy" id="412755"/>
    <lineage>
        <taxon>unclassified sequences</taxon>
        <taxon>metagenomes</taxon>
        <taxon>ecological metagenomes</taxon>
    </lineage>
</organism>
<dbReference type="GO" id="GO:0004565">
    <property type="term" value="F:beta-galactosidase activity"/>
    <property type="evidence" value="ECO:0007669"/>
    <property type="project" value="InterPro"/>
</dbReference>
<accession>X1HYR0</accession>